<reference evidence="1 2" key="1">
    <citation type="submission" date="2015-01" db="EMBL/GenBank/DDBJ databases">
        <title>Evolution of Trichinella species and genotypes.</title>
        <authorList>
            <person name="Korhonen P.K."/>
            <person name="Edoardo P."/>
            <person name="Giuseppe L.R."/>
            <person name="Gasser R.B."/>
        </authorList>
    </citation>
    <scope>NUCLEOTIDE SEQUENCE [LARGE SCALE GENOMIC DNA]</scope>
    <source>
        <strain evidence="1">ISS141</strain>
    </source>
</reference>
<comment type="caution">
    <text evidence="1">The sequence shown here is derived from an EMBL/GenBank/DDBJ whole genome shotgun (WGS) entry which is preliminary data.</text>
</comment>
<gene>
    <name evidence="1" type="ORF">T4E_4073</name>
</gene>
<dbReference type="EMBL" id="JYDU01000022">
    <property type="protein sequence ID" value="KRX98296.1"/>
    <property type="molecule type" value="Genomic_DNA"/>
</dbReference>
<evidence type="ECO:0000313" key="2">
    <source>
        <dbReference type="Proteomes" id="UP000054815"/>
    </source>
</evidence>
<dbReference type="AlphaFoldDB" id="A0A0V0YDE6"/>
<sequence length="135" mass="15132">MDKPSGQELTWITIQPNMYTIRTVVRQDIADALGLTEQPQKENYLAAEVHDSLRHAALFTVKAKMLFQSLWTLGLTSVTVNLMITRSQVASIKKQTGIYGGIAIRQIGKIFKKGDYPAYPQNKLLMRQHGGSLLD</sequence>
<evidence type="ECO:0000313" key="1">
    <source>
        <dbReference type="EMBL" id="KRX98296.1"/>
    </source>
</evidence>
<dbReference type="Proteomes" id="UP000054815">
    <property type="component" value="Unassembled WGS sequence"/>
</dbReference>
<proteinExistence type="predicted"/>
<accession>A0A0V0YDE6</accession>
<name>A0A0V0YDE6_TRIPS</name>
<organism evidence="1 2">
    <name type="scientific">Trichinella pseudospiralis</name>
    <name type="common">Parasitic roundworm</name>
    <dbReference type="NCBI Taxonomy" id="6337"/>
    <lineage>
        <taxon>Eukaryota</taxon>
        <taxon>Metazoa</taxon>
        <taxon>Ecdysozoa</taxon>
        <taxon>Nematoda</taxon>
        <taxon>Enoplea</taxon>
        <taxon>Dorylaimia</taxon>
        <taxon>Trichinellida</taxon>
        <taxon>Trichinellidae</taxon>
        <taxon>Trichinella</taxon>
    </lineage>
</organism>
<protein>
    <submittedName>
        <fullName evidence="1">Uncharacterized protein</fullName>
    </submittedName>
</protein>